<dbReference type="EC" id="2.3.1.282" evidence="5"/>
<reference evidence="13 14" key="1">
    <citation type="submission" date="2017-05" db="EMBL/GenBank/DDBJ databases">
        <authorList>
            <person name="Varghese N."/>
            <person name="Submissions S."/>
        </authorList>
    </citation>
    <scope>NUCLEOTIDE SEQUENCE [LARGE SCALE GENOMIC DNA]</scope>
    <source>
        <strain evidence="13 14">DSM 19036</strain>
    </source>
</reference>
<evidence type="ECO:0000256" key="7">
    <source>
        <dbReference type="ARBA" id="ARBA00022679"/>
    </source>
</evidence>
<dbReference type="PANTHER" id="PTHR28037">
    <property type="entry name" value="ALCOHOL O-ACETYLTRANSFERASE 1-RELATED"/>
    <property type="match status" value="1"/>
</dbReference>
<evidence type="ECO:0000256" key="5">
    <source>
        <dbReference type="ARBA" id="ARBA00012866"/>
    </source>
</evidence>
<dbReference type="InterPro" id="IPR052058">
    <property type="entry name" value="Alcohol_O-acetyltransferase"/>
</dbReference>
<sequence>MILGERIMYINASTPLNCVFTVKIRGTVLSERLHSALAKIQQKHPLLHSAIKGSGKRIPHFVSSPDIGGIPVRVVERKGDNHWKEESKAEWGKLFCEINMPLARIVWLQGPEVSELMLVCPHCICDGKSIVTLMEELLLLLDHPEKELVAYTSFNSIQDLLSEAYSIGKLIKIRLRSVLATWFLFNKSQALKAVEGNAYMLHWKLNAETTAAIALACKRTGTTVHAVLCVAFLEAFRLVKGDQARGVAVTPVDVRRFVPEIKEDMMFAVAPTVRVTAEAGNLGFWIKVKQLKNQLQTQIEALKGRESLLAGEYFSAEGIIKYLKTAEHTHDVTLSNMGRLNIAEHYDSFEVETFYSPTVAFPWKNPTTAVVHTFRGRMDFTFCSNDAFLEQVEALAIQENMVGLLLKEAETAYAAI</sequence>
<dbReference type="InterPro" id="IPR031641">
    <property type="entry name" value="PapA_C"/>
</dbReference>
<keyword evidence="7" id="KW-0808">Transferase</keyword>
<proteinExistence type="inferred from homology"/>
<dbReference type="EMBL" id="FXTN01000007">
    <property type="protein sequence ID" value="SMO79390.1"/>
    <property type="molecule type" value="Genomic_DNA"/>
</dbReference>
<protein>
    <recommendedName>
        <fullName evidence="6">Phthiocerol/phthiodiolone dimycocerosyl transferase</fullName>
        <ecNumber evidence="5">2.3.1.282</ecNumber>
    </recommendedName>
    <alternativeName>
        <fullName evidence="11">Acyltransferase PapA5</fullName>
    </alternativeName>
    <alternativeName>
        <fullName evidence="9">Phthiocerol/phthiodiolone O-acyltransferase</fullName>
    </alternativeName>
    <alternativeName>
        <fullName evidence="10">Polyketide synthase-associated protein A5</fullName>
    </alternativeName>
</protein>
<name>A0A521E893_9SPHI</name>
<comment type="similarity">
    <text evidence="4">Belongs to the acyltransferase PapA5 family.</text>
</comment>
<evidence type="ECO:0000313" key="14">
    <source>
        <dbReference type="Proteomes" id="UP000320300"/>
    </source>
</evidence>
<organism evidence="13 14">
    <name type="scientific">Pedobacter westerhofensis</name>
    <dbReference type="NCBI Taxonomy" id="425512"/>
    <lineage>
        <taxon>Bacteria</taxon>
        <taxon>Pseudomonadati</taxon>
        <taxon>Bacteroidota</taxon>
        <taxon>Sphingobacteriia</taxon>
        <taxon>Sphingobacteriales</taxon>
        <taxon>Sphingobacteriaceae</taxon>
        <taxon>Pedobacter</taxon>
    </lineage>
</organism>
<comment type="catalytic activity">
    <reaction evidence="2">
        <text>2 a mycocerosyl-[mycocerosic acid synthase] + a phenolphthiocerol = a dimycocerosyl phenolphthiocerol + 2 holo-[mycocerosic acid synthase].</text>
        <dbReference type="EC" id="2.3.1.282"/>
    </reaction>
</comment>
<evidence type="ECO:0000256" key="3">
    <source>
        <dbReference type="ARBA" id="ARBA00001907"/>
    </source>
</evidence>
<evidence type="ECO:0000256" key="11">
    <source>
        <dbReference type="ARBA" id="ARBA00033407"/>
    </source>
</evidence>
<evidence type="ECO:0000313" key="13">
    <source>
        <dbReference type="EMBL" id="SMO79390.1"/>
    </source>
</evidence>
<evidence type="ECO:0000256" key="10">
    <source>
        <dbReference type="ARBA" id="ARBA00032317"/>
    </source>
</evidence>
<gene>
    <name evidence="13" type="ORF">SAMN06265348_10768</name>
</gene>
<evidence type="ECO:0000256" key="8">
    <source>
        <dbReference type="ARBA" id="ARBA00023315"/>
    </source>
</evidence>
<evidence type="ECO:0000256" key="1">
    <source>
        <dbReference type="ARBA" id="ARBA00000026"/>
    </source>
</evidence>
<dbReference type="Proteomes" id="UP000320300">
    <property type="component" value="Unassembled WGS sequence"/>
</dbReference>
<comment type="catalytic activity">
    <reaction evidence="1">
        <text>2 a mycocerosyl-[mycocerosic acid synthase] + a phthiocerol = a dimycocerosyl phthiocerol + 2 holo-[mycocerosic acid synthase].</text>
        <dbReference type="EC" id="2.3.1.282"/>
    </reaction>
</comment>
<dbReference type="AlphaFoldDB" id="A0A521E893"/>
<dbReference type="SUPFAM" id="SSF52777">
    <property type="entry name" value="CoA-dependent acyltransferases"/>
    <property type="match status" value="2"/>
</dbReference>
<dbReference type="PANTHER" id="PTHR28037:SF1">
    <property type="entry name" value="ALCOHOL O-ACETYLTRANSFERASE 1-RELATED"/>
    <property type="match status" value="1"/>
</dbReference>
<comment type="catalytic activity">
    <reaction evidence="3">
        <text>2 a mycocerosyl-[mycocerosic acid synthase] + a phthiodiolone = a dimycocerosyl phthiodiolone + 2 holo-[mycocerosic acid synthase].</text>
        <dbReference type="EC" id="2.3.1.282"/>
    </reaction>
</comment>
<keyword evidence="14" id="KW-1185">Reference proteome</keyword>
<evidence type="ECO:0000256" key="9">
    <source>
        <dbReference type="ARBA" id="ARBA00030465"/>
    </source>
</evidence>
<accession>A0A521E893</accession>
<evidence type="ECO:0000259" key="12">
    <source>
        <dbReference type="Pfam" id="PF16911"/>
    </source>
</evidence>
<evidence type="ECO:0000256" key="2">
    <source>
        <dbReference type="ARBA" id="ARBA00000625"/>
    </source>
</evidence>
<dbReference type="InterPro" id="IPR023213">
    <property type="entry name" value="CAT-like_dom_sf"/>
</dbReference>
<keyword evidence="8" id="KW-0012">Acyltransferase</keyword>
<evidence type="ECO:0000256" key="6">
    <source>
        <dbReference type="ARBA" id="ARBA00013449"/>
    </source>
</evidence>
<dbReference type="GO" id="GO:0016746">
    <property type="term" value="F:acyltransferase activity"/>
    <property type="evidence" value="ECO:0007669"/>
    <property type="project" value="UniProtKB-KW"/>
</dbReference>
<evidence type="ECO:0000256" key="4">
    <source>
        <dbReference type="ARBA" id="ARBA00006558"/>
    </source>
</evidence>
<dbReference type="Gene3D" id="3.30.559.10">
    <property type="entry name" value="Chloramphenicol acetyltransferase-like domain"/>
    <property type="match status" value="1"/>
</dbReference>
<feature type="domain" description="Phthiocerol/phthiodiolone dimycocerosyl transferase C-terminal" evidence="12">
    <location>
        <begin position="201"/>
        <end position="378"/>
    </location>
</feature>
<dbReference type="Gene3D" id="3.30.559.30">
    <property type="entry name" value="Nonribosomal peptide synthetase, condensation domain"/>
    <property type="match status" value="1"/>
</dbReference>
<dbReference type="Pfam" id="PF16911">
    <property type="entry name" value="PapA_C"/>
    <property type="match status" value="1"/>
</dbReference>